<evidence type="ECO:0000256" key="1">
    <source>
        <dbReference type="SAM" id="MobiDB-lite"/>
    </source>
</evidence>
<reference evidence="3" key="1">
    <citation type="journal article" date="2017" name="Genome Biol.">
        <title>Comparative genomics reveals high biological diversity and specific adaptations in the industrially and medically important fungal genus Aspergillus.</title>
        <authorList>
            <person name="de Vries R.P."/>
            <person name="Riley R."/>
            <person name="Wiebenga A."/>
            <person name="Aguilar-Osorio G."/>
            <person name="Amillis S."/>
            <person name="Uchima C.A."/>
            <person name="Anderluh G."/>
            <person name="Asadollahi M."/>
            <person name="Askin M."/>
            <person name="Barry K."/>
            <person name="Battaglia E."/>
            <person name="Bayram O."/>
            <person name="Benocci T."/>
            <person name="Braus-Stromeyer S.A."/>
            <person name="Caldana C."/>
            <person name="Canovas D."/>
            <person name="Cerqueira G.C."/>
            <person name="Chen F."/>
            <person name="Chen W."/>
            <person name="Choi C."/>
            <person name="Clum A."/>
            <person name="Dos Santos R.A."/>
            <person name="Damasio A.R."/>
            <person name="Diallinas G."/>
            <person name="Emri T."/>
            <person name="Fekete E."/>
            <person name="Flipphi M."/>
            <person name="Freyberg S."/>
            <person name="Gallo A."/>
            <person name="Gournas C."/>
            <person name="Habgood R."/>
            <person name="Hainaut M."/>
            <person name="Harispe M.L."/>
            <person name="Henrissat B."/>
            <person name="Hilden K.S."/>
            <person name="Hope R."/>
            <person name="Hossain A."/>
            <person name="Karabika E."/>
            <person name="Karaffa L."/>
            <person name="Karanyi Z."/>
            <person name="Krasevec N."/>
            <person name="Kuo A."/>
            <person name="Kusch H."/>
            <person name="LaButti K."/>
            <person name="Lagendijk E.L."/>
            <person name="Lapidus A."/>
            <person name="Levasseur A."/>
            <person name="Lindquist E."/>
            <person name="Lipzen A."/>
            <person name="Logrieco A.F."/>
            <person name="MacCabe A."/>
            <person name="Maekelae M.R."/>
            <person name="Malavazi I."/>
            <person name="Melin P."/>
            <person name="Meyer V."/>
            <person name="Mielnichuk N."/>
            <person name="Miskei M."/>
            <person name="Molnar A.P."/>
            <person name="Mule G."/>
            <person name="Ngan C.Y."/>
            <person name="Orejas M."/>
            <person name="Orosz E."/>
            <person name="Ouedraogo J.P."/>
            <person name="Overkamp K.M."/>
            <person name="Park H.-S."/>
            <person name="Perrone G."/>
            <person name="Piumi F."/>
            <person name="Punt P.J."/>
            <person name="Ram A.F."/>
            <person name="Ramon A."/>
            <person name="Rauscher S."/>
            <person name="Record E."/>
            <person name="Riano-Pachon D.M."/>
            <person name="Robert V."/>
            <person name="Roehrig J."/>
            <person name="Ruller R."/>
            <person name="Salamov A."/>
            <person name="Salih N.S."/>
            <person name="Samson R.A."/>
            <person name="Sandor E."/>
            <person name="Sanguinetti M."/>
            <person name="Schuetze T."/>
            <person name="Sepcic K."/>
            <person name="Shelest E."/>
            <person name="Sherlock G."/>
            <person name="Sophianopoulou V."/>
            <person name="Squina F.M."/>
            <person name="Sun H."/>
            <person name="Susca A."/>
            <person name="Todd R.B."/>
            <person name="Tsang A."/>
            <person name="Unkles S.E."/>
            <person name="van de Wiele N."/>
            <person name="van Rossen-Uffink D."/>
            <person name="Oliveira J.V."/>
            <person name="Vesth T.C."/>
            <person name="Visser J."/>
            <person name="Yu J.-H."/>
            <person name="Zhou M."/>
            <person name="Andersen M.R."/>
            <person name="Archer D.B."/>
            <person name="Baker S.E."/>
            <person name="Benoit I."/>
            <person name="Brakhage A.A."/>
            <person name="Braus G.H."/>
            <person name="Fischer R."/>
            <person name="Frisvad J.C."/>
            <person name="Goldman G.H."/>
            <person name="Houbraken J."/>
            <person name="Oakley B."/>
            <person name="Pocsi I."/>
            <person name="Scazzocchio C."/>
            <person name="Seiboth B."/>
            <person name="vanKuyk P.A."/>
            <person name="Wortman J."/>
            <person name="Dyer P.S."/>
            <person name="Grigoriev I.V."/>
        </authorList>
    </citation>
    <scope>NUCLEOTIDE SEQUENCE [LARGE SCALE GENOMIC DNA]</scope>
    <source>
        <strain evidence="3">CBS 106.47</strain>
    </source>
</reference>
<dbReference type="VEuPathDB" id="FungiDB:ASPFODRAFT_32613"/>
<name>A0A1M3TI46_ASPLC</name>
<proteinExistence type="predicted"/>
<feature type="compositionally biased region" description="Basic residues" evidence="1">
    <location>
        <begin position="158"/>
        <end position="175"/>
    </location>
</feature>
<feature type="region of interest" description="Disordered" evidence="1">
    <location>
        <begin position="158"/>
        <end position="185"/>
    </location>
</feature>
<dbReference type="EMBL" id="KV878241">
    <property type="protein sequence ID" value="OJZ86342.1"/>
    <property type="molecule type" value="Genomic_DNA"/>
</dbReference>
<organism evidence="2 3">
    <name type="scientific">Aspergillus luchuensis (strain CBS 106.47)</name>
    <dbReference type="NCBI Taxonomy" id="1137211"/>
    <lineage>
        <taxon>Eukaryota</taxon>
        <taxon>Fungi</taxon>
        <taxon>Dikarya</taxon>
        <taxon>Ascomycota</taxon>
        <taxon>Pezizomycotina</taxon>
        <taxon>Eurotiomycetes</taxon>
        <taxon>Eurotiomycetidae</taxon>
        <taxon>Eurotiales</taxon>
        <taxon>Aspergillaceae</taxon>
        <taxon>Aspergillus</taxon>
        <taxon>Aspergillus subgen. Circumdati</taxon>
    </lineage>
</organism>
<dbReference type="AlphaFoldDB" id="A0A1M3TI46"/>
<gene>
    <name evidence="2" type="ORF">ASPFODRAFT_32613</name>
</gene>
<dbReference type="Proteomes" id="UP000184063">
    <property type="component" value="Unassembled WGS sequence"/>
</dbReference>
<evidence type="ECO:0000313" key="2">
    <source>
        <dbReference type="EMBL" id="OJZ86342.1"/>
    </source>
</evidence>
<accession>A0A1M3TI46</accession>
<evidence type="ECO:0000313" key="3">
    <source>
        <dbReference type="Proteomes" id="UP000184063"/>
    </source>
</evidence>
<sequence length="185" mass="20982">MSDRDVKDERLCYNGMGFMIRSSGPNVDDFSQRDREIALLGFMKKVQEHRGRRHKAMVDVIRAFDPNVQAGNLGICLKCFHPNESLRRRIESDNVAVSIIDFTKLWHAPRFEPTAIYLAASSFAKNIVATEPLDASPSAIQLKRIRCRLLADGCRKKEQSKKHVPGKIGRTKRWVGKSDTTRSLA</sequence>
<protein>
    <submittedName>
        <fullName evidence="2">Uncharacterized protein</fullName>
    </submittedName>
</protein>